<evidence type="ECO:0000313" key="3">
    <source>
        <dbReference type="EMBL" id="DAD75804.1"/>
    </source>
</evidence>
<dbReference type="InterPro" id="IPR010090">
    <property type="entry name" value="Phage_tape_meas"/>
</dbReference>
<dbReference type="EMBL" id="BK014790">
    <property type="protein sequence ID" value="DAD75804.1"/>
    <property type="molecule type" value="Genomic_DNA"/>
</dbReference>
<name>A0A8S5M0P0_9CAUD</name>
<proteinExistence type="predicted"/>
<protein>
    <submittedName>
        <fullName evidence="3">Minor tail protein</fullName>
    </submittedName>
</protein>
<reference evidence="3" key="1">
    <citation type="journal article" date="2021" name="Proc. Natl. Acad. Sci. U.S.A.">
        <title>A Catalog of Tens of Thousands of Viruses from Human Metagenomes Reveals Hidden Associations with Chronic Diseases.</title>
        <authorList>
            <person name="Tisza M.J."/>
            <person name="Buck C.B."/>
        </authorList>
    </citation>
    <scope>NUCLEOTIDE SEQUENCE</scope>
    <source>
        <strain evidence="3">Ct37J14</strain>
    </source>
</reference>
<dbReference type="GO" id="GO:0098003">
    <property type="term" value="P:viral tail assembly"/>
    <property type="evidence" value="ECO:0007669"/>
    <property type="project" value="UniProtKB-KW"/>
</dbReference>
<keyword evidence="1" id="KW-1188">Viral release from host cell</keyword>
<dbReference type="Pfam" id="PF10145">
    <property type="entry name" value="PhageMin_Tail"/>
    <property type="match status" value="1"/>
</dbReference>
<evidence type="ECO:0000259" key="2">
    <source>
        <dbReference type="Pfam" id="PF10145"/>
    </source>
</evidence>
<accession>A0A8S5M0P0</accession>
<sequence length="182" mass="19121">MVEAATNFRKSGFNDSDSAMLAQVAAQYQNIADTAVSAGDAAASITSQIRAFGEDASFATTVINAYNEVANRFSVGTNDLSQAMEIASSGMATYGNNFQQVIGMVTAGTEIMQGRSSQVARGLATIAARIVKNQDALAEYGIQVENTDGSLRSTFDVLSELKPKWDAMTDAQRVALGDTIAG</sequence>
<feature type="domain" description="Phage tail tape measure protein" evidence="2">
    <location>
        <begin position="2"/>
        <end position="182"/>
    </location>
</feature>
<dbReference type="NCBIfam" id="TIGR01760">
    <property type="entry name" value="tape_meas_TP901"/>
    <property type="match status" value="1"/>
</dbReference>
<keyword evidence="1" id="KW-1245">Viral tail assembly</keyword>
<evidence type="ECO:0000256" key="1">
    <source>
        <dbReference type="ARBA" id="ARBA00022465"/>
    </source>
</evidence>
<organism evidence="3">
    <name type="scientific">Siphoviridae sp. ct37J14</name>
    <dbReference type="NCBI Taxonomy" id="2826280"/>
    <lineage>
        <taxon>Viruses</taxon>
        <taxon>Duplodnaviria</taxon>
        <taxon>Heunggongvirae</taxon>
        <taxon>Uroviricota</taxon>
        <taxon>Caudoviricetes</taxon>
    </lineage>
</organism>